<dbReference type="AlphaFoldDB" id="A0A8H2WMJ3"/>
<sequence length="581" mass="63782">MSNQPDRGPGYKLLTQSDFLRGVSFSGPNGPYKCSRQVTEVQQHAAYVIRDCQDIANEELYPANEVDARYMHMGWPVPSALPNRPWDGVYQDLNTPSNTDKWVCRRMVIQKWYISLRKEDLTPLESFVKAVEEALKEPSATGQMEALRGIFMSWGEMIPLAAVVGASLATTGTLGLNQTLIGDSATFRPPNRGPDIIQMIDKNLDITGNFERRFESRIQGGGTEMLSNSGFNAWLDSVVDIGNSATWEVVKVHHAIPITDILPKSLRQKINHLFSYTTTISRSPAVGLSISFNFDGASLGVKDIKQIDVWYSSSTMLDISIVYVDGTVAGPYGYGKTSSNQISDSFVLGRGEFITHVFAWSNNSTVQTMQFVTNGSRVSPRYGDQTDTGEPVISTGGGSALLGLSGSINGSSLSQIQAVWRSDVKTEDFRNIHTSTVNASSGTIFNDVRFLGDLATSRITQIRYRNTLQAVAGFQVTYSSKCGGNVVHQETPIRGTDSGARDAWTLAEDEYITKVNGKYGSGVIYQLEFLTNKGNTKRFGQEAGTSFTFTPPNKDMVLYYFLGSTAGYLKSVTFVWGVPPL</sequence>
<protein>
    <recommendedName>
        <fullName evidence="3">Jacalin-type lectin domain-containing protein</fullName>
    </recommendedName>
</protein>
<dbReference type="PANTHER" id="PTHR33589:SF3">
    <property type="entry name" value="ZYMOGEN GRANULE MEMBRANE PROTEIN 16-LIKE"/>
    <property type="match status" value="1"/>
</dbReference>
<feature type="domain" description="Jacalin-type lectin" evidence="3">
    <location>
        <begin position="431"/>
        <end position="578"/>
    </location>
</feature>
<dbReference type="Pfam" id="PF01419">
    <property type="entry name" value="Jacalin"/>
    <property type="match status" value="2"/>
</dbReference>
<evidence type="ECO:0000259" key="3">
    <source>
        <dbReference type="PROSITE" id="PS51752"/>
    </source>
</evidence>
<dbReference type="SUPFAM" id="SSF51101">
    <property type="entry name" value="Mannose-binding lectins"/>
    <property type="match status" value="2"/>
</dbReference>
<evidence type="ECO:0000313" key="4">
    <source>
        <dbReference type="EMBL" id="CAE6396555.1"/>
    </source>
</evidence>
<evidence type="ECO:0000256" key="1">
    <source>
        <dbReference type="ARBA" id="ARBA00022729"/>
    </source>
</evidence>
<dbReference type="EMBL" id="CAJMWX010000009">
    <property type="protein sequence ID" value="CAE6396555.1"/>
    <property type="molecule type" value="Genomic_DNA"/>
</dbReference>
<name>A0A8H2WMJ3_9AGAM</name>
<keyword evidence="2" id="KW-0430">Lectin</keyword>
<reference evidence="4" key="1">
    <citation type="submission" date="2021-01" db="EMBL/GenBank/DDBJ databases">
        <authorList>
            <person name="Kaushik A."/>
        </authorList>
    </citation>
    <scope>NUCLEOTIDE SEQUENCE</scope>
    <source>
        <strain evidence="4">AG4-R118</strain>
    </source>
</reference>
<dbReference type="SMART" id="SM00915">
    <property type="entry name" value="Jacalin"/>
    <property type="match status" value="2"/>
</dbReference>
<proteinExistence type="predicted"/>
<feature type="domain" description="Jacalin-type lectin" evidence="3">
    <location>
        <begin position="280"/>
        <end position="422"/>
    </location>
</feature>
<dbReference type="InterPro" id="IPR001229">
    <property type="entry name" value="Jacalin-like_lectin_dom"/>
</dbReference>
<dbReference type="GO" id="GO:0030246">
    <property type="term" value="F:carbohydrate binding"/>
    <property type="evidence" value="ECO:0007669"/>
    <property type="project" value="UniProtKB-KW"/>
</dbReference>
<dbReference type="Proteomes" id="UP000663888">
    <property type="component" value="Unassembled WGS sequence"/>
</dbReference>
<accession>A0A8H2WMJ3</accession>
<organism evidence="4 5">
    <name type="scientific">Rhizoctonia solani</name>
    <dbReference type="NCBI Taxonomy" id="456999"/>
    <lineage>
        <taxon>Eukaryota</taxon>
        <taxon>Fungi</taxon>
        <taxon>Dikarya</taxon>
        <taxon>Basidiomycota</taxon>
        <taxon>Agaricomycotina</taxon>
        <taxon>Agaricomycetes</taxon>
        <taxon>Cantharellales</taxon>
        <taxon>Ceratobasidiaceae</taxon>
        <taxon>Rhizoctonia</taxon>
    </lineage>
</organism>
<dbReference type="PANTHER" id="PTHR33589">
    <property type="entry name" value="OS11G0524900 PROTEIN"/>
    <property type="match status" value="1"/>
</dbReference>
<dbReference type="InterPro" id="IPR036404">
    <property type="entry name" value="Jacalin-like_lectin_dom_sf"/>
</dbReference>
<gene>
    <name evidence="4" type="ORF">RDB_LOCUS978</name>
</gene>
<dbReference type="Gene3D" id="2.100.10.30">
    <property type="entry name" value="Jacalin-like lectin domain"/>
    <property type="match status" value="2"/>
</dbReference>
<dbReference type="PROSITE" id="PS51752">
    <property type="entry name" value="JACALIN_LECTIN"/>
    <property type="match status" value="2"/>
</dbReference>
<dbReference type="InterPro" id="IPR052321">
    <property type="entry name" value="PolyBind_ProtTraffic"/>
</dbReference>
<evidence type="ECO:0000313" key="5">
    <source>
        <dbReference type="Proteomes" id="UP000663888"/>
    </source>
</evidence>
<comment type="caution">
    <text evidence="4">The sequence shown here is derived from an EMBL/GenBank/DDBJ whole genome shotgun (WGS) entry which is preliminary data.</text>
</comment>
<evidence type="ECO:0000256" key="2">
    <source>
        <dbReference type="ARBA" id="ARBA00022734"/>
    </source>
</evidence>
<keyword evidence="1" id="KW-0732">Signal</keyword>